<dbReference type="Proteomes" id="UP000752814">
    <property type="component" value="Unassembled WGS sequence"/>
</dbReference>
<dbReference type="EMBL" id="LVVT01000016">
    <property type="protein sequence ID" value="TQS82566.1"/>
    <property type="molecule type" value="Genomic_DNA"/>
</dbReference>
<sequence>MNASSALLFVVLLSSCISPLADSADGGDLPDAPADISVNSQYVYVPDISNEKHPMHILDRIVLKNLKTGEISSSLSYSGPEWLKIAVETEYEYSKWDPTVINEVLKGVSFSGTCVNPGIYNPKLTLTALNGTFVREWQWSIDVSVTGEESMAVTFYSMQGGDSLSYTLTSPFSLTFPSSDVFSRDGYKLSGWGGGLYECSQIVQLDYKPEGYSFYAHWVKSEDVPDADGSHVVTFNYGNEVKNVTVKDGDPVSRPLEPVRNGMAVKGWYTSPSGGSEWNFNNPVAADTILYAVWAPHFNMEKKGQDVTISINSIHWNGYQHQICWDINSELESIGYSTVKSHHYDSGNHTITVISVKGDHTVSSKITFDVKAAEIQDDAEKYDTFTLAAIGIALAVSVGCIAFPFLGILSLILMLAAILIYIFILIFSGAI</sequence>
<evidence type="ECO:0000256" key="1">
    <source>
        <dbReference type="ARBA" id="ARBA00004196"/>
    </source>
</evidence>
<gene>
    <name evidence="3" type="ORF">A3207_08935</name>
</gene>
<proteinExistence type="predicted"/>
<dbReference type="Pfam" id="PF09479">
    <property type="entry name" value="Flg_new"/>
    <property type="match status" value="1"/>
</dbReference>
<evidence type="ECO:0000256" key="2">
    <source>
        <dbReference type="SAM" id="Phobius"/>
    </source>
</evidence>
<dbReference type="Gene3D" id="2.60.40.4270">
    <property type="entry name" value="Listeria-Bacteroides repeat domain"/>
    <property type="match status" value="1"/>
</dbReference>
<protein>
    <submittedName>
        <fullName evidence="3">Uncharacterized protein</fullName>
    </submittedName>
</protein>
<comment type="caution">
    <text evidence="3">The sequence shown here is derived from an EMBL/GenBank/DDBJ whole genome shotgun (WGS) entry which is preliminary data.</text>
</comment>
<dbReference type="AlphaFoldDB" id="A0A8J8PB16"/>
<organism evidence="3 4">
    <name type="scientific">Candidatus Methanomassiliicoccus intestinalis</name>
    <dbReference type="NCBI Taxonomy" id="1406512"/>
    <lineage>
        <taxon>Archaea</taxon>
        <taxon>Methanobacteriati</taxon>
        <taxon>Thermoplasmatota</taxon>
        <taxon>Thermoplasmata</taxon>
        <taxon>Methanomassiliicoccales</taxon>
        <taxon>Methanomassiliicoccaceae</taxon>
        <taxon>Methanomassiliicoccus</taxon>
    </lineage>
</organism>
<keyword evidence="2" id="KW-1133">Transmembrane helix</keyword>
<name>A0A8J8PB16_9ARCH</name>
<dbReference type="InterPro" id="IPR042229">
    <property type="entry name" value="Listeria/Bacterioides_rpt_sf"/>
</dbReference>
<comment type="subcellular location">
    <subcellularLocation>
        <location evidence="1">Cell envelope</location>
    </subcellularLocation>
</comment>
<dbReference type="GeneID" id="41322515"/>
<keyword evidence="2" id="KW-0812">Transmembrane</keyword>
<accession>A0A8J8PB16</accession>
<reference evidence="3" key="1">
    <citation type="submission" date="2016-03" db="EMBL/GenBank/DDBJ databases">
        <authorList>
            <person name="Borrel G."/>
            <person name="Mccann A."/>
            <person name="O'Toole P.W."/>
        </authorList>
    </citation>
    <scope>NUCLEOTIDE SEQUENCE</scope>
    <source>
        <strain evidence="3">183</strain>
    </source>
</reference>
<feature type="transmembrane region" description="Helical" evidence="2">
    <location>
        <begin position="385"/>
        <end position="406"/>
    </location>
</feature>
<dbReference type="InterPro" id="IPR013378">
    <property type="entry name" value="InlB-like_B-rpt"/>
</dbReference>
<keyword evidence="2" id="KW-0472">Membrane</keyword>
<evidence type="ECO:0000313" key="3">
    <source>
        <dbReference type="EMBL" id="TQS82566.1"/>
    </source>
</evidence>
<evidence type="ECO:0000313" key="4">
    <source>
        <dbReference type="Proteomes" id="UP000752814"/>
    </source>
</evidence>
<dbReference type="RefSeq" id="WP_020448010.1">
    <property type="nucleotide sequence ID" value="NZ_CAYAYA010000023.1"/>
</dbReference>
<feature type="transmembrane region" description="Helical" evidence="2">
    <location>
        <begin position="411"/>
        <end position="430"/>
    </location>
</feature>